<sequence length="119" mass="13543">MLYMFREIKAYVKVQVGIRNGHGRAEHIEYSYHFTLWGGPVVWSWDLEVSSSKPLSSESKGFAFWVDLSHKDCLVWVTSPMWFASDCIGAELLPCALPKGSWFLGSRINQLELLSSKVT</sequence>
<evidence type="ECO:0000313" key="2">
    <source>
        <dbReference type="Proteomes" id="UP000824120"/>
    </source>
</evidence>
<dbReference type="AlphaFoldDB" id="A0A9J5WD26"/>
<evidence type="ECO:0000313" key="1">
    <source>
        <dbReference type="EMBL" id="KAG5573498.1"/>
    </source>
</evidence>
<proteinExistence type="predicted"/>
<reference evidence="1 2" key="1">
    <citation type="submission" date="2020-09" db="EMBL/GenBank/DDBJ databases">
        <title>De no assembly of potato wild relative species, Solanum commersonii.</title>
        <authorList>
            <person name="Cho K."/>
        </authorList>
    </citation>
    <scope>NUCLEOTIDE SEQUENCE [LARGE SCALE GENOMIC DNA]</scope>
    <source>
        <strain evidence="1">LZ3.2</strain>
        <tissue evidence="1">Leaf</tissue>
    </source>
</reference>
<keyword evidence="2" id="KW-1185">Reference proteome</keyword>
<dbReference type="Proteomes" id="UP000824120">
    <property type="component" value="Chromosome 12"/>
</dbReference>
<comment type="caution">
    <text evidence="1">The sequence shown here is derived from an EMBL/GenBank/DDBJ whole genome shotgun (WGS) entry which is preliminary data.</text>
</comment>
<protein>
    <submittedName>
        <fullName evidence="1">Uncharacterized protein</fullName>
    </submittedName>
</protein>
<accession>A0A9J5WD26</accession>
<gene>
    <name evidence="1" type="ORF">H5410_063264</name>
</gene>
<organism evidence="1 2">
    <name type="scientific">Solanum commersonii</name>
    <name type="common">Commerson's wild potato</name>
    <name type="synonym">Commerson's nightshade</name>
    <dbReference type="NCBI Taxonomy" id="4109"/>
    <lineage>
        <taxon>Eukaryota</taxon>
        <taxon>Viridiplantae</taxon>
        <taxon>Streptophyta</taxon>
        <taxon>Embryophyta</taxon>
        <taxon>Tracheophyta</taxon>
        <taxon>Spermatophyta</taxon>
        <taxon>Magnoliopsida</taxon>
        <taxon>eudicotyledons</taxon>
        <taxon>Gunneridae</taxon>
        <taxon>Pentapetalae</taxon>
        <taxon>asterids</taxon>
        <taxon>lamiids</taxon>
        <taxon>Solanales</taxon>
        <taxon>Solanaceae</taxon>
        <taxon>Solanoideae</taxon>
        <taxon>Solaneae</taxon>
        <taxon>Solanum</taxon>
    </lineage>
</organism>
<dbReference type="EMBL" id="JACXVP010000012">
    <property type="protein sequence ID" value="KAG5573498.1"/>
    <property type="molecule type" value="Genomic_DNA"/>
</dbReference>
<name>A0A9J5WD26_SOLCO</name>